<proteinExistence type="predicted"/>
<dbReference type="AlphaFoldDB" id="A0A392QQ62"/>
<dbReference type="EMBL" id="LXQA010151396">
    <property type="protein sequence ID" value="MCI26117.1"/>
    <property type="molecule type" value="Genomic_DNA"/>
</dbReference>
<protein>
    <submittedName>
        <fullName evidence="2">Uncharacterized protein</fullName>
    </submittedName>
</protein>
<organism evidence="2 3">
    <name type="scientific">Trifolium medium</name>
    <dbReference type="NCBI Taxonomy" id="97028"/>
    <lineage>
        <taxon>Eukaryota</taxon>
        <taxon>Viridiplantae</taxon>
        <taxon>Streptophyta</taxon>
        <taxon>Embryophyta</taxon>
        <taxon>Tracheophyta</taxon>
        <taxon>Spermatophyta</taxon>
        <taxon>Magnoliopsida</taxon>
        <taxon>eudicotyledons</taxon>
        <taxon>Gunneridae</taxon>
        <taxon>Pentapetalae</taxon>
        <taxon>rosids</taxon>
        <taxon>fabids</taxon>
        <taxon>Fabales</taxon>
        <taxon>Fabaceae</taxon>
        <taxon>Papilionoideae</taxon>
        <taxon>50 kb inversion clade</taxon>
        <taxon>NPAAA clade</taxon>
        <taxon>Hologalegina</taxon>
        <taxon>IRL clade</taxon>
        <taxon>Trifolieae</taxon>
        <taxon>Trifolium</taxon>
    </lineage>
</organism>
<sequence length="34" mass="3682">MPIPISIPVIAIPVIPILIIPILLIQWSTGHALQ</sequence>
<evidence type="ECO:0000256" key="1">
    <source>
        <dbReference type="SAM" id="Phobius"/>
    </source>
</evidence>
<keyword evidence="1" id="KW-0812">Transmembrane</keyword>
<comment type="caution">
    <text evidence="2">The sequence shown here is derived from an EMBL/GenBank/DDBJ whole genome shotgun (WGS) entry which is preliminary data.</text>
</comment>
<name>A0A392QQ62_9FABA</name>
<keyword evidence="1" id="KW-1133">Transmembrane helix</keyword>
<accession>A0A392QQ62</accession>
<keyword evidence="1" id="KW-0472">Membrane</keyword>
<evidence type="ECO:0000313" key="3">
    <source>
        <dbReference type="Proteomes" id="UP000265520"/>
    </source>
</evidence>
<feature type="transmembrane region" description="Helical" evidence="1">
    <location>
        <begin position="6"/>
        <end position="25"/>
    </location>
</feature>
<dbReference type="Proteomes" id="UP000265520">
    <property type="component" value="Unassembled WGS sequence"/>
</dbReference>
<evidence type="ECO:0000313" key="2">
    <source>
        <dbReference type="EMBL" id="MCI26117.1"/>
    </source>
</evidence>
<keyword evidence="3" id="KW-1185">Reference proteome</keyword>
<feature type="non-terminal residue" evidence="2">
    <location>
        <position position="34"/>
    </location>
</feature>
<reference evidence="2 3" key="1">
    <citation type="journal article" date="2018" name="Front. Plant Sci.">
        <title>Red Clover (Trifolium pratense) and Zigzag Clover (T. medium) - A Picture of Genomic Similarities and Differences.</title>
        <authorList>
            <person name="Dluhosova J."/>
            <person name="Istvanek J."/>
            <person name="Nedelnik J."/>
            <person name="Repkova J."/>
        </authorList>
    </citation>
    <scope>NUCLEOTIDE SEQUENCE [LARGE SCALE GENOMIC DNA]</scope>
    <source>
        <strain evidence="3">cv. 10/8</strain>
        <tissue evidence="2">Leaf</tissue>
    </source>
</reference>